<organism evidence="1 2">
    <name type="scientific">Hibiscus sabdariffa</name>
    <name type="common">roselle</name>
    <dbReference type="NCBI Taxonomy" id="183260"/>
    <lineage>
        <taxon>Eukaryota</taxon>
        <taxon>Viridiplantae</taxon>
        <taxon>Streptophyta</taxon>
        <taxon>Embryophyta</taxon>
        <taxon>Tracheophyta</taxon>
        <taxon>Spermatophyta</taxon>
        <taxon>Magnoliopsida</taxon>
        <taxon>eudicotyledons</taxon>
        <taxon>Gunneridae</taxon>
        <taxon>Pentapetalae</taxon>
        <taxon>rosids</taxon>
        <taxon>malvids</taxon>
        <taxon>Malvales</taxon>
        <taxon>Malvaceae</taxon>
        <taxon>Malvoideae</taxon>
        <taxon>Hibiscus</taxon>
    </lineage>
</organism>
<dbReference type="EMBL" id="JBBPBN010002204">
    <property type="protein sequence ID" value="KAK8476514.1"/>
    <property type="molecule type" value="Genomic_DNA"/>
</dbReference>
<reference evidence="1 2" key="1">
    <citation type="journal article" date="2024" name="G3 (Bethesda)">
        <title>Genome assembly of Hibiscus sabdariffa L. provides insights into metabolisms of medicinal natural products.</title>
        <authorList>
            <person name="Kim T."/>
        </authorList>
    </citation>
    <scope>NUCLEOTIDE SEQUENCE [LARGE SCALE GENOMIC DNA]</scope>
    <source>
        <strain evidence="1">TK-2024</strain>
        <tissue evidence="1">Old leaves</tissue>
    </source>
</reference>
<dbReference type="PANTHER" id="PTHR44991">
    <property type="entry name" value="IMMUNOGLOBULIN SUPERFAMILY MEMBER 5"/>
    <property type="match status" value="1"/>
</dbReference>
<dbReference type="Gene3D" id="2.60.120.920">
    <property type="match status" value="1"/>
</dbReference>
<dbReference type="Proteomes" id="UP001396334">
    <property type="component" value="Unassembled WGS sequence"/>
</dbReference>
<gene>
    <name evidence="1" type="ORF">V6N11_059506</name>
</gene>
<keyword evidence="2" id="KW-1185">Reference proteome</keyword>
<evidence type="ECO:0000313" key="1">
    <source>
        <dbReference type="EMBL" id="KAK8476514.1"/>
    </source>
</evidence>
<proteinExistence type="predicted"/>
<evidence type="ECO:0000313" key="2">
    <source>
        <dbReference type="Proteomes" id="UP001396334"/>
    </source>
</evidence>
<name>A0ABR1Z9I9_9ROSI</name>
<dbReference type="InterPro" id="IPR043136">
    <property type="entry name" value="B30.2/SPRY_sf"/>
</dbReference>
<sequence>MDTCKGGSGDHWNSFDPFDCLYVCGVSVKTVKASLLAKTELLLLGLKFFKRGLLDFTTKPLFSWADHPSLITDAVENGWPIFGFMPGDFGRGNDIEINWIVSQGSADFRQKIRLNSGSNKGTRTLTHHPSIAASSVIRTALPLPGPPLRNSAFPQEAYFEIKISYCHGDDYNWSGKLKEGEKTKLIHENSNPTAHSETLVHVMINIHDISKIKELKSTSKDDGKGEAVILSVGLTAGGYIPLMLPGTYPGSIGFNSDGSVYLDEDWGKADKVIGCGFGPRQKKVFFMLDSELVHVINCKSEEFETPLHPTIAANDDVLVVVNFGQSAFAYGPANGQRTPNPCFIGPLVNSPAALGSTAMKLNLEYAKVCVEVLATYALPSIIVDLGNGNYVDVVVELDWAPPCCSSCVVFGHATNKCKKQKVVFEDVVQDVDVGPIVATPLVKTHVDTSSLVDVTTLLVDRPLASGLMQTPKIRDLNFVDNSVDNSVVVDIFGSAGLCVESEGDKVVNFPYHSDFLVLSSNKFDALCDVVEGRVHEEASRPERATAVGVADLMEKL</sequence>
<accession>A0ABR1Z9I9</accession>
<comment type="caution">
    <text evidence="1">The sequence shown here is derived from an EMBL/GenBank/DDBJ whole genome shotgun (WGS) entry which is preliminary data.</text>
</comment>
<dbReference type="PANTHER" id="PTHR44991:SF1">
    <property type="entry name" value="IMMUNOGLOBULIN SUPERFAMILY MEMBER 5"/>
    <property type="match status" value="1"/>
</dbReference>
<protein>
    <submittedName>
        <fullName evidence="1">Uncharacterized protein</fullName>
    </submittedName>
</protein>